<gene>
    <name evidence="2" type="ORF">QBZ16_000306</name>
</gene>
<feature type="compositionally biased region" description="Low complexity" evidence="1">
    <location>
        <begin position="257"/>
        <end position="292"/>
    </location>
</feature>
<evidence type="ECO:0000256" key="1">
    <source>
        <dbReference type="SAM" id="MobiDB-lite"/>
    </source>
</evidence>
<name>A0AAD9ILB7_PROWI</name>
<dbReference type="Proteomes" id="UP001255856">
    <property type="component" value="Unassembled WGS sequence"/>
</dbReference>
<evidence type="ECO:0000313" key="3">
    <source>
        <dbReference type="Proteomes" id="UP001255856"/>
    </source>
</evidence>
<dbReference type="GO" id="GO:0042797">
    <property type="term" value="P:tRNA transcription by RNA polymerase III"/>
    <property type="evidence" value="ECO:0007669"/>
    <property type="project" value="TreeGrafter"/>
</dbReference>
<dbReference type="PANTHER" id="PTHR12069">
    <property type="entry name" value="DNA-DIRECTED RNA POLYMERASES III 80 KDA POLYPEPTIDE RNA POLYMERASE III SUBUNIT 5"/>
    <property type="match status" value="1"/>
</dbReference>
<dbReference type="GO" id="GO:0005666">
    <property type="term" value="C:RNA polymerase III complex"/>
    <property type="evidence" value="ECO:0007669"/>
    <property type="project" value="TreeGrafter"/>
</dbReference>
<feature type="region of interest" description="Disordered" evidence="1">
    <location>
        <begin position="144"/>
        <end position="165"/>
    </location>
</feature>
<dbReference type="AlphaFoldDB" id="A0AAD9ILB7"/>
<keyword evidence="3" id="KW-1185">Reference proteome</keyword>
<evidence type="ECO:0000313" key="2">
    <source>
        <dbReference type="EMBL" id="KAK2080453.1"/>
    </source>
</evidence>
<accession>A0AAD9ILB7</accession>
<proteinExistence type="predicted"/>
<feature type="region of interest" description="Disordered" evidence="1">
    <location>
        <begin position="248"/>
        <end position="292"/>
    </location>
</feature>
<dbReference type="InterPro" id="IPR006886">
    <property type="entry name" value="RNA_pol_III_Rpc5"/>
</dbReference>
<feature type="compositionally biased region" description="Low complexity" evidence="1">
    <location>
        <begin position="375"/>
        <end position="413"/>
    </location>
</feature>
<dbReference type="PANTHER" id="PTHR12069:SF0">
    <property type="entry name" value="DNA-DIRECTED RNA POLYMERASE III SUBUNIT RPC5"/>
    <property type="match status" value="1"/>
</dbReference>
<dbReference type="EMBL" id="JASFZW010000001">
    <property type="protein sequence ID" value="KAK2080453.1"/>
    <property type="molecule type" value="Genomic_DNA"/>
</dbReference>
<protein>
    <submittedName>
        <fullName evidence="2">Uncharacterized protein</fullName>
    </submittedName>
</protein>
<reference evidence="2" key="1">
    <citation type="submission" date="2021-01" db="EMBL/GenBank/DDBJ databases">
        <authorList>
            <person name="Eckstrom K.M.E."/>
        </authorList>
    </citation>
    <scope>NUCLEOTIDE SEQUENCE</scope>
    <source>
        <strain evidence="2">UVCC 0001</strain>
    </source>
</reference>
<feature type="region of interest" description="Disordered" evidence="1">
    <location>
        <begin position="367"/>
        <end position="434"/>
    </location>
</feature>
<feature type="compositionally biased region" description="Gly residues" evidence="1">
    <location>
        <begin position="144"/>
        <end position="153"/>
    </location>
</feature>
<sequence length="443" mass="46088">MAIPNGGHKEDRIVRELDVVVCAGALGSGTQAVLLQYPLRAADRPYQAHGLAEVKYKPQNKKIQMDVNIDTRQPEYNASVEAARQLSTLSLRSTTVECPTSLAAAFVEGDRLVLVPLDEVTGAEEEVAMHLRPSLAHLDEAEAGVGGRRGPGGAAPVDEEEAEGKGEGLMPVMVQVRRRETEAQQEARLRSYAHLSSLDAAEAWVPLRYHSDVSEAAQTLVQRLAAVPAEPVLHAMRRPQYLAALVPPEQPEDDGARAAASAAGAPGAVKTEQPKVSGAKSSSSAGPSALPQPLGEGHVAAMARVLGALFQQNPVCSLAVIRDFLQRAATEPGLAAAVAGGLGPDAARLGPRHGHARLHAPRLPAQVAEQPGARPAAGSHPGAAEPSASPSGAARSWRRPAAARSPSQTPSTARSSVTCACPGARSGASSLSDGKRLLAWLGR</sequence>
<comment type="caution">
    <text evidence="2">The sequence shown here is derived from an EMBL/GenBank/DDBJ whole genome shotgun (WGS) entry which is preliminary data.</text>
</comment>
<organism evidence="2 3">
    <name type="scientific">Prototheca wickerhamii</name>
    <dbReference type="NCBI Taxonomy" id="3111"/>
    <lineage>
        <taxon>Eukaryota</taxon>
        <taxon>Viridiplantae</taxon>
        <taxon>Chlorophyta</taxon>
        <taxon>core chlorophytes</taxon>
        <taxon>Trebouxiophyceae</taxon>
        <taxon>Chlorellales</taxon>
        <taxon>Chlorellaceae</taxon>
        <taxon>Prototheca</taxon>
    </lineage>
</organism>
<dbReference type="Pfam" id="PF04801">
    <property type="entry name" value="RPC5"/>
    <property type="match status" value="1"/>
</dbReference>